<evidence type="ECO:0000313" key="6">
    <source>
        <dbReference type="EMBL" id="KAK8846091.1"/>
    </source>
</evidence>
<comment type="caution">
    <text evidence="6">The sequence shown here is derived from an EMBL/GenBank/DDBJ whole genome shotgun (WGS) entry which is preliminary data.</text>
</comment>
<accession>A0ABR2HFB2</accession>
<dbReference type="PANTHER" id="PTHR24198:SF165">
    <property type="entry name" value="ANKYRIN REPEAT-CONTAINING PROTEIN-RELATED"/>
    <property type="match status" value="1"/>
</dbReference>
<reference evidence="6 7" key="1">
    <citation type="submission" date="2024-04" db="EMBL/GenBank/DDBJ databases">
        <title>Tritrichomonas musculus Genome.</title>
        <authorList>
            <person name="Alves-Ferreira E."/>
            <person name="Grigg M."/>
            <person name="Lorenzi H."/>
            <person name="Galac M."/>
        </authorList>
    </citation>
    <scope>NUCLEOTIDE SEQUENCE [LARGE SCALE GENOMIC DNA]</scope>
    <source>
        <strain evidence="6 7">EAF2021</strain>
    </source>
</reference>
<organism evidence="6 7">
    <name type="scientific">Tritrichomonas musculus</name>
    <dbReference type="NCBI Taxonomy" id="1915356"/>
    <lineage>
        <taxon>Eukaryota</taxon>
        <taxon>Metamonada</taxon>
        <taxon>Parabasalia</taxon>
        <taxon>Tritrichomonadida</taxon>
        <taxon>Tritrichomonadidae</taxon>
        <taxon>Tritrichomonas</taxon>
    </lineage>
</organism>
<keyword evidence="7" id="KW-1185">Reference proteome</keyword>
<dbReference type="PANTHER" id="PTHR24198">
    <property type="entry name" value="ANKYRIN REPEAT AND PROTEIN KINASE DOMAIN-CONTAINING PROTEIN"/>
    <property type="match status" value="1"/>
</dbReference>
<dbReference type="Gene3D" id="1.20.900.10">
    <property type="entry name" value="Dbl homology (DH) domain"/>
    <property type="match status" value="1"/>
</dbReference>
<dbReference type="Pfam" id="PF00621">
    <property type="entry name" value="RhoGEF"/>
    <property type="match status" value="1"/>
</dbReference>
<evidence type="ECO:0000256" key="3">
    <source>
        <dbReference type="PROSITE-ProRule" id="PRU00023"/>
    </source>
</evidence>
<keyword evidence="2 3" id="KW-0040">ANK repeat</keyword>
<sequence length="1306" mass="147183">MHSTDIEANYSYVSETCLGADAHNAQIISQQLENIYLKSFGLDFLVDEDKHNVLHILAANTQFDQWDAILNGFVYLDNVDINSQTPLFVAVQNKNITAIKYLIENGANPTIADMHEVNSIELACQTKYTEGFKEILKSSIAQSYIGTNIIRMTKTCIESNSFECFKLLVKILPPGSINTVDDQDYTIIHHLVLANKPEFLRVLLNPKRKDIDVNMKIKESDKVEKTAIELAQSVPVAEILYARGCTFNKKTATSVITETVSKASQWQQTGRCCAPSEIHKYVMEQKIDSIIAYKGKVDIIDVFGKTPLLCAIALQPGQDPTLPSRIVKELINKNADPNLMEENMKYTAFHYAAKKGKAEALRSLLRYEPNFSILDSQKRSMVVCAIMGGSLDCLQILLSKKPNLSNDTENIQESLLNAFDPDTAGKMADLLIKSGFDMKAHTKSGKHLLRAALDAKSYKLADTLIKNGFLQFIPNDESCLIDIVVREIQIIDAFAATNVNYDINYNGRPLIHYTCDHKYDKIRNTMLEKQPNLKSAVDPSGNLFIHRACMCNNVYSIEDAINKMNNDVNARNLAGDTPLLLLVTNSSPDFEKNYNFLIEKGADIKAENSNKQNIFHILAKHNNIDATNYLLSENVLKDDVIQDLLSRKDSEGRTPLEAASLQRSSTQQTQDSLSTNPDSNVASTFSTINSNSNKNNDNPMSSWSSSSNTEHQAVARAISRWHHMPIFDIKPITKEAVLEHISRGYSVNIYNKDYPLLSVVIDQYESDKEGTIETVKTILSNKHVDPSIPDISPNEQYNMPLMPIHHALLIGSVELTSMLIEAGANFIVDPVVHCVAEDTKNEELMALVKLPERRASAILEIYETQNNAFQIIGAILDKAKKAHVVGVNKKIDSYLAECKLMYRLLSMFVQRLSYIYFQLTPKSEIGNFLVYFADAFLPLLGMSANYEVAISEIRSIQNLQSFLHMTSYGNLSIDDALIVPTQQFTRYPDLIKAVIKVTPKEHSDTTALQKALIKYSYIGKTSNERKLIAESQKELKLVRLITTIYDNTIASFIDDILFFRGQFELKEFSPPEGLFAPPRFQQSPIQNGSTDWGLKTYFNIYKKDPGNELAVTCYHTYGKSIESFLKKSKIAIFLFKNSTLFGLQKSAEKFKIKFSCRSTEVLWDFGKDYGMESVKIYTPFGSMLLKCAPPKGTLPNFERNRWRSDVDKILSIDEADEASPLGVEICYASWVGEQSKCVHSKTFHVVCNNKTEAREKILKRIEECGCYVLNKTDPLGQRVPMINYDFQTLKRNEGQKSEIYSDIPFN</sequence>
<dbReference type="Pfam" id="PF12796">
    <property type="entry name" value="Ank_2"/>
    <property type="match status" value="1"/>
</dbReference>
<dbReference type="InterPro" id="IPR002110">
    <property type="entry name" value="Ankyrin_rpt"/>
</dbReference>
<evidence type="ECO:0000259" key="5">
    <source>
        <dbReference type="PROSITE" id="PS50010"/>
    </source>
</evidence>
<dbReference type="InterPro" id="IPR036770">
    <property type="entry name" value="Ankyrin_rpt-contain_sf"/>
</dbReference>
<protein>
    <recommendedName>
        <fullName evidence="5">DH domain-containing protein</fullName>
    </recommendedName>
</protein>
<dbReference type="Pfam" id="PF00023">
    <property type="entry name" value="Ank"/>
    <property type="match status" value="1"/>
</dbReference>
<dbReference type="Gene3D" id="1.25.40.20">
    <property type="entry name" value="Ankyrin repeat-containing domain"/>
    <property type="match status" value="4"/>
</dbReference>
<name>A0ABR2HFB2_9EUKA</name>
<dbReference type="EMBL" id="JAPFFF010000029">
    <property type="protein sequence ID" value="KAK8846091.1"/>
    <property type="molecule type" value="Genomic_DNA"/>
</dbReference>
<dbReference type="SUPFAM" id="SSF48065">
    <property type="entry name" value="DBL homology domain (DH-domain)"/>
    <property type="match status" value="1"/>
</dbReference>
<evidence type="ECO:0000256" key="4">
    <source>
        <dbReference type="SAM" id="MobiDB-lite"/>
    </source>
</evidence>
<evidence type="ECO:0000256" key="2">
    <source>
        <dbReference type="ARBA" id="ARBA00023043"/>
    </source>
</evidence>
<feature type="domain" description="DH" evidence="5">
    <location>
        <begin position="853"/>
        <end position="1025"/>
    </location>
</feature>
<dbReference type="Proteomes" id="UP001470230">
    <property type="component" value="Unassembled WGS sequence"/>
</dbReference>
<feature type="repeat" description="ANK" evidence="3">
    <location>
        <begin position="82"/>
        <end position="114"/>
    </location>
</feature>
<feature type="repeat" description="ANK" evidence="3">
    <location>
        <begin position="344"/>
        <end position="376"/>
    </location>
</feature>
<proteinExistence type="predicted"/>
<dbReference type="SMART" id="SM00248">
    <property type="entry name" value="ANK"/>
    <property type="match status" value="12"/>
</dbReference>
<gene>
    <name evidence="6" type="ORF">M9Y10_020093</name>
</gene>
<feature type="compositionally biased region" description="Low complexity" evidence="4">
    <location>
        <begin position="660"/>
        <end position="675"/>
    </location>
</feature>
<feature type="compositionally biased region" description="Low complexity" evidence="4">
    <location>
        <begin position="683"/>
        <end position="707"/>
    </location>
</feature>
<evidence type="ECO:0000256" key="1">
    <source>
        <dbReference type="ARBA" id="ARBA00022737"/>
    </source>
</evidence>
<feature type="repeat" description="ANK" evidence="3">
    <location>
        <begin position="574"/>
        <end position="609"/>
    </location>
</feature>
<keyword evidence="1" id="KW-0677">Repeat</keyword>
<dbReference type="SUPFAM" id="SSF48403">
    <property type="entry name" value="Ankyrin repeat"/>
    <property type="match status" value="2"/>
</dbReference>
<feature type="region of interest" description="Disordered" evidence="4">
    <location>
        <begin position="651"/>
        <end position="708"/>
    </location>
</feature>
<dbReference type="PROSITE" id="PS50010">
    <property type="entry name" value="DH_2"/>
    <property type="match status" value="1"/>
</dbReference>
<dbReference type="PROSITE" id="PS50297">
    <property type="entry name" value="ANK_REP_REGION"/>
    <property type="match status" value="1"/>
</dbReference>
<dbReference type="PROSITE" id="PS50088">
    <property type="entry name" value="ANK_REPEAT"/>
    <property type="match status" value="3"/>
</dbReference>
<dbReference type="InterPro" id="IPR000219">
    <property type="entry name" value="DH_dom"/>
</dbReference>
<evidence type="ECO:0000313" key="7">
    <source>
        <dbReference type="Proteomes" id="UP001470230"/>
    </source>
</evidence>
<dbReference type="InterPro" id="IPR035899">
    <property type="entry name" value="DBL_dom_sf"/>
</dbReference>